<dbReference type="GeneID" id="17086590"/>
<dbReference type="RefSeq" id="XP_005704222.1">
    <property type="nucleotide sequence ID" value="XM_005704165.1"/>
</dbReference>
<dbReference type="STRING" id="130081.M2XCM8"/>
<dbReference type="InterPro" id="IPR043129">
    <property type="entry name" value="ATPase_NBD"/>
</dbReference>
<dbReference type="PANTHER" id="PTHR11937">
    <property type="entry name" value="ACTIN"/>
    <property type="match status" value="1"/>
</dbReference>
<comment type="similarity">
    <text evidence="1">Belongs to the actin family.</text>
</comment>
<dbReference type="SUPFAM" id="SSF53067">
    <property type="entry name" value="Actin-like ATPase domain"/>
    <property type="match status" value="2"/>
</dbReference>
<reference evidence="3" key="1">
    <citation type="journal article" date="2013" name="Science">
        <title>Gene transfer from bacteria and archaea facilitated evolution of an extremophilic eukaryote.</title>
        <authorList>
            <person name="Schonknecht G."/>
            <person name="Chen W.H."/>
            <person name="Ternes C.M."/>
            <person name="Barbier G.G."/>
            <person name="Shrestha R.P."/>
            <person name="Stanke M."/>
            <person name="Brautigam A."/>
            <person name="Baker B.J."/>
            <person name="Banfield J.F."/>
            <person name="Garavito R.M."/>
            <person name="Carr K."/>
            <person name="Wilkerson C."/>
            <person name="Rensing S.A."/>
            <person name="Gagneul D."/>
            <person name="Dickenson N.E."/>
            <person name="Oesterhelt C."/>
            <person name="Lercher M.J."/>
            <person name="Weber A.P."/>
        </authorList>
    </citation>
    <scope>NUCLEOTIDE SEQUENCE [LARGE SCALE GENOMIC DNA]</scope>
    <source>
        <strain evidence="3">074W</strain>
    </source>
</reference>
<dbReference type="KEGG" id="gsl:Gasu_46920"/>
<accession>M2XCM8</accession>
<gene>
    <name evidence="2" type="ORF">Gasu_46920</name>
</gene>
<dbReference type="PRINTS" id="PR00190">
    <property type="entry name" value="ACTIN"/>
</dbReference>
<dbReference type="Proteomes" id="UP000030680">
    <property type="component" value="Unassembled WGS sequence"/>
</dbReference>
<proteinExistence type="inferred from homology"/>
<dbReference type="AlphaFoldDB" id="M2XCM8"/>
<evidence type="ECO:0000313" key="3">
    <source>
        <dbReference type="Proteomes" id="UP000030680"/>
    </source>
</evidence>
<dbReference type="Gramene" id="EME27702">
    <property type="protein sequence ID" value="EME27702"/>
    <property type="gene ID" value="Gasu_46920"/>
</dbReference>
<dbReference type="Gene3D" id="3.90.640.10">
    <property type="entry name" value="Actin, Chain A, domain 4"/>
    <property type="match status" value="1"/>
</dbReference>
<sequence>MMPIVVDCGANTCKVGFVNEDQPCAIFEPFVSQAKPRRELLNSSNACYVGNQLSRRRDVFPLASSPIQNGIIQDWHAMEEIFKYIFFDELDVDPLHQTVILSEPSLNPLKQRERMVEMLFEVFHIPALYIASQSMLALYSSGKTTGIVVDSGDSMTSVVPIYEGYTVQNGIQQQDISGKHLEQYLARQKLLWKKGYRFGLHHRENDIIRTMKENSCYIALDYQKEMEHFKQGKLKGKCFQLPDDSQITLDIECFQCPEMLFHPQLVGIQSYGLIDMVCKCIQEIPYNIRKDLWNNIVLSGGSMMITGIQDRLKKDLKNNIPSTAAFHIFRLPDARLSTWLGGSILGNLPSFEKICMTLEEYHELGAAMIHERCF</sequence>
<dbReference type="SMART" id="SM00268">
    <property type="entry name" value="ACTIN"/>
    <property type="match status" value="1"/>
</dbReference>
<name>M2XCM8_GALSU</name>
<dbReference type="FunFam" id="3.30.420.40:FF:000050">
    <property type="entry name" value="Actin, alpha skeletal muscle"/>
    <property type="match status" value="1"/>
</dbReference>
<dbReference type="EMBL" id="KB454528">
    <property type="protein sequence ID" value="EME27702.1"/>
    <property type="molecule type" value="Genomic_DNA"/>
</dbReference>
<dbReference type="InterPro" id="IPR004000">
    <property type="entry name" value="Actin"/>
</dbReference>
<evidence type="ECO:0000256" key="1">
    <source>
        <dbReference type="RuleBase" id="RU000487"/>
    </source>
</evidence>
<dbReference type="Pfam" id="PF00022">
    <property type="entry name" value="Actin"/>
    <property type="match status" value="1"/>
</dbReference>
<dbReference type="Gene3D" id="3.30.420.40">
    <property type="match status" value="2"/>
</dbReference>
<keyword evidence="3" id="KW-1185">Reference proteome</keyword>
<protein>
    <submittedName>
        <fullName evidence="2">Actin</fullName>
    </submittedName>
</protein>
<organism evidence="2 3">
    <name type="scientific">Galdieria sulphuraria</name>
    <name type="common">Red alga</name>
    <dbReference type="NCBI Taxonomy" id="130081"/>
    <lineage>
        <taxon>Eukaryota</taxon>
        <taxon>Rhodophyta</taxon>
        <taxon>Bangiophyceae</taxon>
        <taxon>Galdieriales</taxon>
        <taxon>Galdieriaceae</taxon>
        <taxon>Galdieria</taxon>
    </lineage>
</organism>
<evidence type="ECO:0000313" key="2">
    <source>
        <dbReference type="EMBL" id="EME27702.1"/>
    </source>
</evidence>
<dbReference type="OrthoDB" id="10281915at2759"/>
<dbReference type="eggNOG" id="KOG0676">
    <property type="taxonomic scope" value="Eukaryota"/>
</dbReference>